<accession>A0A5P8W3G3</accession>
<protein>
    <submittedName>
        <fullName evidence="1">Uncharacterized protein</fullName>
    </submittedName>
</protein>
<proteinExistence type="predicted"/>
<dbReference type="Proteomes" id="UP000326678">
    <property type="component" value="Chromosome Gxm1"/>
</dbReference>
<name>A0A5P8W3G3_9NOSO</name>
<dbReference type="AlphaFoldDB" id="A0A5P8W3G3"/>
<gene>
    <name evidence="1" type="ORF">GXM_04307</name>
</gene>
<evidence type="ECO:0000313" key="1">
    <source>
        <dbReference type="EMBL" id="QFS46826.1"/>
    </source>
</evidence>
<organism evidence="1 2">
    <name type="scientific">Nostoc sphaeroides CCNUC1</name>
    <dbReference type="NCBI Taxonomy" id="2653204"/>
    <lineage>
        <taxon>Bacteria</taxon>
        <taxon>Bacillati</taxon>
        <taxon>Cyanobacteriota</taxon>
        <taxon>Cyanophyceae</taxon>
        <taxon>Nostocales</taxon>
        <taxon>Nostocaceae</taxon>
        <taxon>Nostoc</taxon>
    </lineage>
</organism>
<dbReference type="KEGG" id="nsh:GXM_04307"/>
<evidence type="ECO:0000313" key="2">
    <source>
        <dbReference type="Proteomes" id="UP000326678"/>
    </source>
</evidence>
<dbReference type="EMBL" id="CP045226">
    <property type="protein sequence ID" value="QFS46826.1"/>
    <property type="molecule type" value="Genomic_DNA"/>
</dbReference>
<sequence length="39" mass="4362">MIRPNSHKLYQVALNSIICSGDSRIPYLTPNKTKFGNLA</sequence>
<keyword evidence="2" id="KW-1185">Reference proteome</keyword>
<reference evidence="1 2" key="1">
    <citation type="submission" date="2019-10" db="EMBL/GenBank/DDBJ databases">
        <title>Genomic and transcriptomic insights into the perfect genentic adaptation of a filamentous nitrogen-fixing cyanobacterium to rice fields.</title>
        <authorList>
            <person name="Chen Z."/>
        </authorList>
    </citation>
    <scope>NUCLEOTIDE SEQUENCE [LARGE SCALE GENOMIC DNA]</scope>
    <source>
        <strain evidence="1">CCNUC1</strain>
    </source>
</reference>